<sequence length="828" mass="93103">MRALFCTLFGAVFSQRLAVGVGKGDITGPVVQVAMMGYADPRQKSTGYHSRLFARCFWAQNVGEEGFVFCSLDNGMGALRHKRKVIEALEAENISLKMEQLIISGTHTHSGPAGYFEYFTFQIPSAGFIQDTEDSMVEGTVNAIKMAYRDASDQILGLKSFRNIKLNHGQLFDANLNRSPSSYLKNPQSLIDQYPEGDTDKNMTLIGFYDSQSEELVGSFNWFAVHPVAMNKSNTLINGCVKGWPSKMMEYEYGEGFVGAFAATNLGDVSPNTDGHKCHYKGERIPIGAYEGMDCEFEHSLCPVSLPFVGQIFDGYSNQHCYTMGKYNGPLFINDEPNDKHDMKAQTDNISKFQFQKAKDLLSSPMTSIGSTVSYQHRFINMAKWQSAEDPSVKTCTPAMGVPFGAGCTDGHGAMLFEQGVNMDFVNENLEGENWVWFKIRDLLMNVLSTNPPDPSEYECHGQKAVLLPTGWADIPYLWHPHVIELGLYRIGEFFIISVPGEFSTMAGRKIREDLRQEIRKHVDFDPFIVIAGLSNIYTHYITTVEEYNAQRYEAGSVIYGEKTLQAYTEETICMAREMLSGETCGNPTDPPAEPITNLIECLERPGADLDYRHVTEESIMYASPGTILKQPEDLVSFFAAQHEYRITMEVVGANPRNLKGGQDHFWIENADDGSIAFTGNDWETEFLWDWVPKDPSTNMTREKEMEGEEFDKFGIFSGINNFYGTLTGRKFDFEKAILAHQEGKELSEIMEEITYPVDEQPGGIYCPRGGEKSHGSSLVAISLILDSDRRPVNSGNYRMCYRGNKRDYQDNLEFFEVCSRDFTVSYA</sequence>
<organism evidence="5 6">
    <name type="scientific">Oikopleura dioica</name>
    <name type="common">Tunicate</name>
    <dbReference type="NCBI Taxonomy" id="34765"/>
    <lineage>
        <taxon>Eukaryota</taxon>
        <taxon>Metazoa</taxon>
        <taxon>Chordata</taxon>
        <taxon>Tunicata</taxon>
        <taxon>Appendicularia</taxon>
        <taxon>Copelata</taxon>
        <taxon>Oikopleuridae</taxon>
        <taxon>Oikopleura</taxon>
    </lineage>
</organism>
<name>A0ABN7T5J1_OIKDI</name>
<feature type="chain" id="PRO_5045155011" description="Neutral ceramidase" evidence="3">
    <location>
        <begin position="19"/>
        <end position="828"/>
    </location>
</feature>
<keyword evidence="2" id="KW-0746">Sphingolipid metabolism</keyword>
<dbReference type="PANTHER" id="PTHR12670">
    <property type="entry name" value="CERAMIDASE"/>
    <property type="match status" value="1"/>
</dbReference>
<reference evidence="5 6" key="1">
    <citation type="submission" date="2021-04" db="EMBL/GenBank/DDBJ databases">
        <authorList>
            <person name="Bliznina A."/>
        </authorList>
    </citation>
    <scope>NUCLEOTIDE SEQUENCE [LARGE SCALE GENOMIC DNA]</scope>
</reference>
<accession>A0ABN7T5J1</accession>
<dbReference type="Pfam" id="PF04734">
    <property type="entry name" value="Ceramidase_alk"/>
    <property type="match status" value="1"/>
</dbReference>
<dbReference type="EC" id="3.5.1.23" evidence="2"/>
<feature type="signal peptide" evidence="3">
    <location>
        <begin position="1"/>
        <end position="18"/>
    </location>
</feature>
<gene>
    <name evidence="5" type="ORF">OKIOD_LOCUS13965</name>
</gene>
<feature type="domain" description="Neutral/alkaline non-lysosomal ceramidase N-terminal" evidence="4">
    <location>
        <begin position="19"/>
        <end position="569"/>
    </location>
</feature>
<dbReference type="Proteomes" id="UP001158576">
    <property type="component" value="Chromosome 2"/>
</dbReference>
<evidence type="ECO:0000313" key="5">
    <source>
        <dbReference type="EMBL" id="CAG5110844.1"/>
    </source>
</evidence>
<keyword evidence="3" id="KW-0732">Signal</keyword>
<comment type="catalytic activity">
    <reaction evidence="2">
        <text>an N-acylsphing-4-enine + H2O = sphing-4-enine + a fatty acid</text>
        <dbReference type="Rhea" id="RHEA:20856"/>
        <dbReference type="ChEBI" id="CHEBI:15377"/>
        <dbReference type="ChEBI" id="CHEBI:28868"/>
        <dbReference type="ChEBI" id="CHEBI:52639"/>
        <dbReference type="ChEBI" id="CHEBI:57756"/>
        <dbReference type="EC" id="3.5.1.23"/>
    </reaction>
</comment>
<evidence type="ECO:0000256" key="3">
    <source>
        <dbReference type="SAM" id="SignalP"/>
    </source>
</evidence>
<evidence type="ECO:0000256" key="1">
    <source>
        <dbReference type="ARBA" id="ARBA00019235"/>
    </source>
</evidence>
<evidence type="ECO:0000259" key="4">
    <source>
        <dbReference type="Pfam" id="PF04734"/>
    </source>
</evidence>
<dbReference type="PANTHER" id="PTHR12670:SF1">
    <property type="entry name" value="NEUTRAL CERAMIDASE"/>
    <property type="match status" value="1"/>
</dbReference>
<comment type="similarity">
    <text evidence="2">Belongs to the neutral ceramidase family.</text>
</comment>
<evidence type="ECO:0000313" key="6">
    <source>
        <dbReference type="Proteomes" id="UP001158576"/>
    </source>
</evidence>
<keyword evidence="2" id="KW-0443">Lipid metabolism</keyword>
<evidence type="ECO:0000256" key="2">
    <source>
        <dbReference type="RuleBase" id="RU366019"/>
    </source>
</evidence>
<proteinExistence type="inferred from homology"/>
<keyword evidence="2" id="KW-0378">Hydrolase</keyword>
<protein>
    <recommendedName>
        <fullName evidence="1 2">Neutral ceramidase</fullName>
        <ecNumber evidence="2">3.5.1.23</ecNumber>
    </recommendedName>
</protein>
<dbReference type="InterPro" id="IPR031329">
    <property type="entry name" value="NEUT/ALK_ceramidase_N"/>
</dbReference>
<dbReference type="InterPro" id="IPR006823">
    <property type="entry name" value="Ceramidase_alk"/>
</dbReference>
<keyword evidence="6" id="KW-1185">Reference proteome</keyword>
<dbReference type="EMBL" id="OU015567">
    <property type="protein sequence ID" value="CAG5110844.1"/>
    <property type="molecule type" value="Genomic_DNA"/>
</dbReference>